<keyword evidence="10" id="KW-0442">Lipid degradation</keyword>
<dbReference type="EC" id="3.1.1.3" evidence="6"/>
<dbReference type="Gene3D" id="3.40.50.1820">
    <property type="entry name" value="alpha/beta hydrolase"/>
    <property type="match status" value="1"/>
</dbReference>
<comment type="function">
    <text evidence="17">Lipase which is essential for lysis of subvacuolar cytoplasm to vacuole targeted bodies and intravacuolar autophagic bodies. Involved in the lysis of intravacuolar multivesicular body (MVB) vesicles. The intravacuolar membrane disintegration by ATG15 is critical to life span extension.</text>
</comment>
<keyword evidence="22" id="KW-1185">Reference proteome</keyword>
<feature type="domain" description="Fungal lipase-type" evidence="20">
    <location>
        <begin position="276"/>
        <end position="313"/>
    </location>
</feature>
<evidence type="ECO:0000256" key="9">
    <source>
        <dbReference type="ARBA" id="ARBA00022801"/>
    </source>
</evidence>
<feature type="compositionally biased region" description="Low complexity" evidence="19">
    <location>
        <begin position="479"/>
        <end position="499"/>
    </location>
</feature>
<keyword evidence="8" id="KW-0967">Endosome</keyword>
<evidence type="ECO:0000256" key="16">
    <source>
        <dbReference type="ARBA" id="ARBA00023180"/>
    </source>
</evidence>
<dbReference type="PANTHER" id="PTHR47175">
    <property type="entry name" value="LIPASE ATG15-RELATED"/>
    <property type="match status" value="1"/>
</dbReference>
<dbReference type="Pfam" id="PF01764">
    <property type="entry name" value="Lipase_3"/>
    <property type="match status" value="1"/>
</dbReference>
<evidence type="ECO:0000313" key="22">
    <source>
        <dbReference type="Proteomes" id="UP000799753"/>
    </source>
</evidence>
<dbReference type="PANTHER" id="PTHR47175:SF2">
    <property type="entry name" value="LIPASE ATG15-RELATED"/>
    <property type="match status" value="1"/>
</dbReference>
<comment type="subunit">
    <text evidence="5">Binds to both phosphatidylinositol (PI) and phosphatidylinositol 3,5-bisphosphate (PIP2).</text>
</comment>
<dbReference type="SUPFAM" id="SSF53474">
    <property type="entry name" value="alpha/beta-Hydrolases"/>
    <property type="match status" value="1"/>
</dbReference>
<keyword evidence="9 21" id="KW-0378">Hydrolase</keyword>
<protein>
    <recommendedName>
        <fullName evidence="6">triacylglycerol lipase</fullName>
        <ecNumber evidence="6">3.1.1.3</ecNumber>
    </recommendedName>
    <alternativeName>
        <fullName evidence="18">Autophagy-related protein 15</fullName>
    </alternativeName>
</protein>
<evidence type="ECO:0000256" key="14">
    <source>
        <dbReference type="ARBA" id="ARBA00023098"/>
    </source>
</evidence>
<feature type="compositionally biased region" description="Low complexity" evidence="19">
    <location>
        <begin position="448"/>
        <end position="462"/>
    </location>
</feature>
<comment type="catalytic activity">
    <reaction evidence="1">
        <text>a triacylglycerol + H2O = a diacylglycerol + a fatty acid + H(+)</text>
        <dbReference type="Rhea" id="RHEA:12044"/>
        <dbReference type="ChEBI" id="CHEBI:15377"/>
        <dbReference type="ChEBI" id="CHEBI:15378"/>
        <dbReference type="ChEBI" id="CHEBI:17855"/>
        <dbReference type="ChEBI" id="CHEBI:18035"/>
        <dbReference type="ChEBI" id="CHEBI:28868"/>
        <dbReference type="EC" id="3.1.1.3"/>
    </reaction>
</comment>
<sequence>MPSHSNRNHISHPLISIAVLVQLVVVCGFANAAAAHGLFGSRPPPPPSLSNSIDSLNAEGVVPSNILRLRHVIHHGAGQPGPRARRLDITPERIAVETDAASHFGPFNIRTSHVKIDKSSLQSSDAHRYGSQHPMSPLWLSEDVPGPNVKDKQTILNFANMSEDAYKPDQNDPEWLDVGDEFKGSLPFGWEDSGIRGQVFSDETNSTVVLAVKGTTVAMFEGNGTSGHDKDNDNLFGSCCCGQGGSYLWRKVCDCQTGTYTCDQKCVTKEMVKPNRYYEATLELFDEVIQLYPKANIITTGHSLGGVLASFIGLRHGLPAITFEAYPQALAAARLGLQVAGQDSPLRRNTGTFHFGHTADPVYMGTCNGASSFCSIAGYAFETACHTGKRCAYDVVKDWGWRQSTNTHRLRYAIENVYAKYDEAAECVDEDVNCVDCYLWKWEDGTRTTTTSAAPTTTSSSRTRTETCQTPGWWGCKDSTTTSAPPSTSTTATATTTTTSTCKTPGWFGCKDETGTPTTTTSGTTTTCTSKGWFGRCLDPTTPATTTPAEAVNAWRTTWTATQTRIPAQAASAYWRSMPTATHTAH</sequence>
<dbReference type="GO" id="GO:0004806">
    <property type="term" value="F:triacylglycerol lipase activity"/>
    <property type="evidence" value="ECO:0007669"/>
    <property type="project" value="UniProtKB-EC"/>
</dbReference>
<dbReference type="InterPro" id="IPR029058">
    <property type="entry name" value="AB_hydrolase_fold"/>
</dbReference>
<evidence type="ECO:0000256" key="1">
    <source>
        <dbReference type="ARBA" id="ARBA00001024"/>
    </source>
</evidence>
<name>A0A6A6SA75_9PLEO</name>
<dbReference type="GO" id="GO:0032585">
    <property type="term" value="C:multivesicular body membrane"/>
    <property type="evidence" value="ECO:0007669"/>
    <property type="project" value="UniProtKB-SubCell"/>
</dbReference>
<evidence type="ECO:0000256" key="17">
    <source>
        <dbReference type="ARBA" id="ARBA00024663"/>
    </source>
</evidence>
<evidence type="ECO:0000256" key="7">
    <source>
        <dbReference type="ARBA" id="ARBA00022692"/>
    </source>
</evidence>
<accession>A0A6A6SA75</accession>
<dbReference type="GO" id="GO:0034496">
    <property type="term" value="P:multivesicular body membrane disassembly"/>
    <property type="evidence" value="ECO:0007669"/>
    <property type="project" value="TreeGrafter"/>
</dbReference>
<dbReference type="OrthoDB" id="58570at2759"/>
<evidence type="ECO:0000256" key="8">
    <source>
        <dbReference type="ARBA" id="ARBA00022753"/>
    </source>
</evidence>
<evidence type="ECO:0000259" key="20">
    <source>
        <dbReference type="Pfam" id="PF01764"/>
    </source>
</evidence>
<proteinExistence type="inferred from homology"/>
<keyword evidence="14" id="KW-0443">Lipid metabolism</keyword>
<gene>
    <name evidence="21" type="ORF">P280DRAFT_467154</name>
</gene>
<evidence type="ECO:0000256" key="12">
    <source>
        <dbReference type="ARBA" id="ARBA00022989"/>
    </source>
</evidence>
<dbReference type="GO" id="GO:0004620">
    <property type="term" value="F:phospholipase activity"/>
    <property type="evidence" value="ECO:0007669"/>
    <property type="project" value="TreeGrafter"/>
</dbReference>
<keyword evidence="11" id="KW-0735">Signal-anchor</keyword>
<evidence type="ECO:0000256" key="19">
    <source>
        <dbReference type="SAM" id="MobiDB-lite"/>
    </source>
</evidence>
<keyword evidence="13" id="KW-0072">Autophagy</keyword>
<keyword evidence="12" id="KW-1133">Transmembrane helix</keyword>
<evidence type="ECO:0000256" key="2">
    <source>
        <dbReference type="ARBA" id="ARBA00004270"/>
    </source>
</evidence>
<keyword evidence="16" id="KW-0325">Glycoprotein</keyword>
<dbReference type="EMBL" id="MU006780">
    <property type="protein sequence ID" value="KAF2643064.1"/>
    <property type="molecule type" value="Genomic_DNA"/>
</dbReference>
<dbReference type="AlphaFoldDB" id="A0A6A6SA75"/>
<comment type="similarity">
    <text evidence="4">Belongs to the AB hydrolase superfamily. Lipase family.</text>
</comment>
<evidence type="ECO:0000256" key="10">
    <source>
        <dbReference type="ARBA" id="ARBA00022963"/>
    </source>
</evidence>
<evidence type="ECO:0000256" key="3">
    <source>
        <dbReference type="ARBA" id="ARBA00004343"/>
    </source>
</evidence>
<evidence type="ECO:0000256" key="18">
    <source>
        <dbReference type="ARBA" id="ARBA00029828"/>
    </source>
</evidence>
<feature type="region of interest" description="Disordered" evidence="19">
    <location>
        <begin position="448"/>
        <end position="499"/>
    </location>
</feature>
<dbReference type="GO" id="GO:0006660">
    <property type="term" value="P:phosphatidylserine catabolic process"/>
    <property type="evidence" value="ECO:0007669"/>
    <property type="project" value="TreeGrafter"/>
</dbReference>
<dbReference type="InterPro" id="IPR002921">
    <property type="entry name" value="Fungal_lipase-type"/>
</dbReference>
<evidence type="ECO:0000256" key="4">
    <source>
        <dbReference type="ARBA" id="ARBA00010701"/>
    </source>
</evidence>
<evidence type="ECO:0000256" key="15">
    <source>
        <dbReference type="ARBA" id="ARBA00023136"/>
    </source>
</evidence>
<dbReference type="GO" id="GO:0005775">
    <property type="term" value="C:vacuolar lumen"/>
    <property type="evidence" value="ECO:0007669"/>
    <property type="project" value="TreeGrafter"/>
</dbReference>
<evidence type="ECO:0000256" key="13">
    <source>
        <dbReference type="ARBA" id="ARBA00023006"/>
    </source>
</evidence>
<evidence type="ECO:0000256" key="6">
    <source>
        <dbReference type="ARBA" id="ARBA00013279"/>
    </source>
</evidence>
<organism evidence="21 22">
    <name type="scientific">Massarina eburnea CBS 473.64</name>
    <dbReference type="NCBI Taxonomy" id="1395130"/>
    <lineage>
        <taxon>Eukaryota</taxon>
        <taxon>Fungi</taxon>
        <taxon>Dikarya</taxon>
        <taxon>Ascomycota</taxon>
        <taxon>Pezizomycotina</taxon>
        <taxon>Dothideomycetes</taxon>
        <taxon>Pleosporomycetidae</taxon>
        <taxon>Pleosporales</taxon>
        <taxon>Massarineae</taxon>
        <taxon>Massarinaceae</taxon>
        <taxon>Massarina</taxon>
    </lineage>
</organism>
<evidence type="ECO:0000256" key="5">
    <source>
        <dbReference type="ARBA" id="ARBA00011137"/>
    </source>
</evidence>
<keyword evidence="15" id="KW-0472">Membrane</keyword>
<dbReference type="GO" id="GO:0034727">
    <property type="term" value="P:piecemeal microautophagy of the nucleus"/>
    <property type="evidence" value="ECO:0007669"/>
    <property type="project" value="TreeGrafter"/>
</dbReference>
<dbReference type="Proteomes" id="UP000799753">
    <property type="component" value="Unassembled WGS sequence"/>
</dbReference>
<dbReference type="InterPro" id="IPR050805">
    <property type="entry name" value="ATG15_Lipase"/>
</dbReference>
<evidence type="ECO:0000256" key="11">
    <source>
        <dbReference type="ARBA" id="ARBA00022968"/>
    </source>
</evidence>
<evidence type="ECO:0000313" key="21">
    <source>
        <dbReference type="EMBL" id="KAF2643064.1"/>
    </source>
</evidence>
<keyword evidence="7" id="KW-0812">Transmembrane</keyword>
<reference evidence="21" key="1">
    <citation type="journal article" date="2020" name="Stud. Mycol.">
        <title>101 Dothideomycetes genomes: a test case for predicting lifestyles and emergence of pathogens.</title>
        <authorList>
            <person name="Haridas S."/>
            <person name="Albert R."/>
            <person name="Binder M."/>
            <person name="Bloem J."/>
            <person name="Labutti K."/>
            <person name="Salamov A."/>
            <person name="Andreopoulos B."/>
            <person name="Baker S."/>
            <person name="Barry K."/>
            <person name="Bills G."/>
            <person name="Bluhm B."/>
            <person name="Cannon C."/>
            <person name="Castanera R."/>
            <person name="Culley D."/>
            <person name="Daum C."/>
            <person name="Ezra D."/>
            <person name="Gonzalez J."/>
            <person name="Henrissat B."/>
            <person name="Kuo A."/>
            <person name="Liang C."/>
            <person name="Lipzen A."/>
            <person name="Lutzoni F."/>
            <person name="Magnuson J."/>
            <person name="Mondo S."/>
            <person name="Nolan M."/>
            <person name="Ohm R."/>
            <person name="Pangilinan J."/>
            <person name="Park H.-J."/>
            <person name="Ramirez L."/>
            <person name="Alfaro M."/>
            <person name="Sun H."/>
            <person name="Tritt A."/>
            <person name="Yoshinaga Y."/>
            <person name="Zwiers L.-H."/>
            <person name="Turgeon B."/>
            <person name="Goodwin S."/>
            <person name="Spatafora J."/>
            <person name="Crous P."/>
            <person name="Grigoriev I."/>
        </authorList>
    </citation>
    <scope>NUCLEOTIDE SEQUENCE</scope>
    <source>
        <strain evidence="21">CBS 473.64</strain>
    </source>
</reference>
<comment type="subcellular location">
    <subcellularLocation>
        <location evidence="3">Endosome</location>
        <location evidence="3">Multivesicular body membrane</location>
        <topology evidence="3">Single-pass type II membrane protein</topology>
    </subcellularLocation>
    <subcellularLocation>
        <location evidence="2">Prevacuolar compartment membrane</location>
        <topology evidence="2">Single-pass type II membrane protein</topology>
    </subcellularLocation>
</comment>
<dbReference type="GO" id="GO:0046461">
    <property type="term" value="P:neutral lipid catabolic process"/>
    <property type="evidence" value="ECO:0007669"/>
    <property type="project" value="TreeGrafter"/>
</dbReference>